<dbReference type="PANTHER" id="PTHR32179">
    <property type="entry name" value="NICOTINATE-NUCLEOTIDE PYROPHOSPHORYLASE [CARBOXYLATING]"/>
    <property type="match status" value="1"/>
</dbReference>
<evidence type="ECO:0000313" key="10">
    <source>
        <dbReference type="Proteomes" id="UP000000391"/>
    </source>
</evidence>
<dbReference type="Pfam" id="PF01729">
    <property type="entry name" value="QRPTase_C"/>
    <property type="match status" value="1"/>
</dbReference>
<evidence type="ECO:0000256" key="2">
    <source>
        <dbReference type="ARBA" id="ARBA00009400"/>
    </source>
</evidence>
<dbReference type="InterPro" id="IPR022412">
    <property type="entry name" value="Quinolinate_PRibosylTrfase_N"/>
</dbReference>
<dbReference type="GeneID" id="9346647"/>
<dbReference type="EMBL" id="CP002069">
    <property type="protein sequence ID" value="ADI73906.1"/>
    <property type="molecule type" value="Genomic_DNA"/>
</dbReference>
<dbReference type="PANTHER" id="PTHR32179:SF3">
    <property type="entry name" value="NICOTINATE-NUCLEOTIDE PYROPHOSPHORYLASE [CARBOXYLATING]"/>
    <property type="match status" value="1"/>
</dbReference>
<evidence type="ECO:0000256" key="1">
    <source>
        <dbReference type="ARBA" id="ARBA00004893"/>
    </source>
</evidence>
<comment type="similarity">
    <text evidence="2 6">Belongs to the NadC/ModD family.</text>
</comment>
<dbReference type="GO" id="GO:0034213">
    <property type="term" value="P:quinolinate catabolic process"/>
    <property type="evidence" value="ECO:0007669"/>
    <property type="project" value="TreeGrafter"/>
</dbReference>
<protein>
    <recommendedName>
        <fullName evidence="6">Nicotinate-nucleotide pyrophosphorylase [carboxylating]</fullName>
        <ecNumber evidence="6">2.4.2.19</ecNumber>
    </recommendedName>
    <alternativeName>
        <fullName evidence="6">Quinolinate phosphoribosyltransferase [decarboxylating]</fullName>
    </alternativeName>
</protein>
<dbReference type="GO" id="GO:0004514">
    <property type="term" value="F:nicotinate-nucleotide diphosphorylase (carboxylating) activity"/>
    <property type="evidence" value="ECO:0007669"/>
    <property type="project" value="UniProtKB-EC"/>
</dbReference>
<dbReference type="OrthoDB" id="115072at2157"/>
<proteinExistence type="inferred from homology"/>
<reference evidence="9 10" key="1">
    <citation type="submission" date="2010-06" db="EMBL/GenBank/DDBJ databases">
        <title>Complete sequence chromosome of Methanohalobium evestigatum Z-7303.</title>
        <authorList>
            <consortium name="US DOE Joint Genome Institute"/>
            <person name="Lucas S."/>
            <person name="Copeland A."/>
            <person name="Lapidus A."/>
            <person name="Cheng J.-F."/>
            <person name="Bruce D."/>
            <person name="Goodwin L."/>
            <person name="Pitluck S."/>
            <person name="Saunders E."/>
            <person name="Detter J.C."/>
            <person name="Han C."/>
            <person name="Tapia R."/>
            <person name="Land M."/>
            <person name="Hauser L."/>
            <person name="Kyrpides N."/>
            <person name="Mikhailova N."/>
            <person name="Sieprawska-Lupa M."/>
            <person name="Whitman W.B."/>
            <person name="Anderson I."/>
            <person name="Woyke T."/>
        </authorList>
    </citation>
    <scope>NUCLEOTIDE SEQUENCE [LARGE SCALE GENOMIC DNA]</scope>
    <source>
        <strain evidence="10">ATCC BAA-1072 / DSM 3721 / NBRC 107634 / OCM 161 / Z-7303</strain>
    </source>
</reference>
<comment type="pathway">
    <text evidence="1 6">Cofactor biosynthesis; NAD(+) biosynthesis; nicotinate D-ribonucleotide from quinolinate: step 1/1.</text>
</comment>
<dbReference type="NCBIfam" id="TIGR00078">
    <property type="entry name" value="nadC"/>
    <property type="match status" value="1"/>
</dbReference>
<dbReference type="CDD" id="cd01572">
    <property type="entry name" value="QPRTase"/>
    <property type="match status" value="1"/>
</dbReference>
<keyword evidence="10" id="KW-1185">Reference proteome</keyword>
<dbReference type="AlphaFoldDB" id="D7E7F7"/>
<evidence type="ECO:0000256" key="4">
    <source>
        <dbReference type="ARBA" id="ARBA00022676"/>
    </source>
</evidence>
<dbReference type="SUPFAM" id="SSF51690">
    <property type="entry name" value="Nicotinate/Quinolinate PRTase C-terminal domain-like"/>
    <property type="match status" value="1"/>
</dbReference>
<keyword evidence="4 6" id="KW-0328">Glycosyltransferase</keyword>
<evidence type="ECO:0000259" key="8">
    <source>
        <dbReference type="Pfam" id="PF02749"/>
    </source>
</evidence>
<dbReference type="InterPro" id="IPR036068">
    <property type="entry name" value="Nicotinate_pribotase-like_C"/>
</dbReference>
<accession>D7E7F7</accession>
<comment type="subunit">
    <text evidence="6">Hexamer formed by 3 homodimers.</text>
</comment>
<evidence type="ECO:0000256" key="6">
    <source>
        <dbReference type="PIRNR" id="PIRNR006250"/>
    </source>
</evidence>
<dbReference type="RefSeq" id="WP_013194473.1">
    <property type="nucleotide sequence ID" value="NC_014253.1"/>
</dbReference>
<sequence length="277" mass="30673">MLIKEIEQFIDEDIGYNDISCKMVPDKPHEATVFTNQECTLAGIDVAKSFFDYFGIDAATSFIDGDKAHPDDVIFTIFGGAVSLLRAERLVLNFLGHMSGIATQTRKCVDTVRCYSDKTDIACTRKTTPGIRKFEKMAVIAGGGDPHRYNLSDTVMIKDNHIKIMGFENAVDIAVELASFTQKIEVEVESVNDAIKAAQKGVDIIMLDNMKPAEIIRTIEILKNKNLKNNVIIEISGGINPENLEDYAKTGADIISMSSLIHMSRWIDISMEISTIT</sequence>
<dbReference type="SUPFAM" id="SSF54675">
    <property type="entry name" value="Nicotinate/Quinolinate PRTase N-terminal domain-like"/>
    <property type="match status" value="1"/>
</dbReference>
<feature type="domain" description="Quinolinate phosphoribosyl transferase C-terminal" evidence="7">
    <location>
        <begin position="101"/>
        <end position="272"/>
    </location>
</feature>
<dbReference type="Proteomes" id="UP000000391">
    <property type="component" value="Chromosome"/>
</dbReference>
<evidence type="ECO:0000256" key="3">
    <source>
        <dbReference type="ARBA" id="ARBA00022642"/>
    </source>
</evidence>
<dbReference type="GO" id="GO:0009435">
    <property type="term" value="P:NAD+ biosynthetic process"/>
    <property type="evidence" value="ECO:0007669"/>
    <property type="project" value="UniProtKB-UniPathway"/>
</dbReference>
<name>D7E7F7_METEZ</name>
<evidence type="ECO:0000313" key="9">
    <source>
        <dbReference type="EMBL" id="ADI73906.1"/>
    </source>
</evidence>
<dbReference type="InterPro" id="IPR002638">
    <property type="entry name" value="Quinolinate_PRibosylTrfase_C"/>
</dbReference>
<organism evidence="9 10">
    <name type="scientific">Methanohalobium evestigatum (strain ATCC BAA-1072 / DSM 3721 / NBRC 107634 / OCM 161 / Z-7303)</name>
    <dbReference type="NCBI Taxonomy" id="644295"/>
    <lineage>
        <taxon>Archaea</taxon>
        <taxon>Methanobacteriati</taxon>
        <taxon>Methanobacteriota</taxon>
        <taxon>Stenosarchaea group</taxon>
        <taxon>Methanomicrobia</taxon>
        <taxon>Methanosarcinales</taxon>
        <taxon>Methanosarcinaceae</taxon>
        <taxon>Methanohalobium</taxon>
    </lineage>
</organism>
<evidence type="ECO:0000256" key="5">
    <source>
        <dbReference type="ARBA" id="ARBA00022679"/>
    </source>
</evidence>
<dbReference type="PIRSF" id="PIRSF006250">
    <property type="entry name" value="NadC_ModD"/>
    <property type="match status" value="1"/>
</dbReference>
<dbReference type="InterPro" id="IPR004393">
    <property type="entry name" value="NadC"/>
</dbReference>
<dbReference type="InterPro" id="IPR013785">
    <property type="entry name" value="Aldolase_TIM"/>
</dbReference>
<dbReference type="UniPathway" id="UPA00253">
    <property type="reaction ID" value="UER00331"/>
</dbReference>
<dbReference type="InterPro" id="IPR027277">
    <property type="entry name" value="NadC/ModD"/>
</dbReference>
<gene>
    <name evidence="9" type="ordered locus">Metev_1017</name>
</gene>
<comment type="catalytic activity">
    <reaction evidence="6">
        <text>nicotinate beta-D-ribonucleotide + CO2 + diphosphate = quinolinate + 5-phospho-alpha-D-ribose 1-diphosphate + 2 H(+)</text>
        <dbReference type="Rhea" id="RHEA:12733"/>
        <dbReference type="ChEBI" id="CHEBI:15378"/>
        <dbReference type="ChEBI" id="CHEBI:16526"/>
        <dbReference type="ChEBI" id="CHEBI:29959"/>
        <dbReference type="ChEBI" id="CHEBI:33019"/>
        <dbReference type="ChEBI" id="CHEBI:57502"/>
        <dbReference type="ChEBI" id="CHEBI:58017"/>
        <dbReference type="EC" id="2.4.2.19"/>
    </reaction>
</comment>
<evidence type="ECO:0000259" key="7">
    <source>
        <dbReference type="Pfam" id="PF01729"/>
    </source>
</evidence>
<keyword evidence="3 6" id="KW-0662">Pyridine nucleotide biosynthesis</keyword>
<dbReference type="InterPro" id="IPR037128">
    <property type="entry name" value="Quinolinate_PRibosylTase_N_sf"/>
</dbReference>
<comment type="function">
    <text evidence="6">Involved in the catabolism of quinolinic acid (QA).</text>
</comment>
<dbReference type="HOGENOM" id="CLU_039622_2_0_2"/>
<dbReference type="STRING" id="644295.Metev_1017"/>
<dbReference type="FunFam" id="3.20.20.70:FF:000030">
    <property type="entry name" value="Nicotinate-nucleotide pyrophosphorylase, carboxylating"/>
    <property type="match status" value="1"/>
</dbReference>
<feature type="domain" description="Quinolinate phosphoribosyl transferase N-terminal" evidence="8">
    <location>
        <begin position="18"/>
        <end position="99"/>
    </location>
</feature>
<dbReference type="Pfam" id="PF02749">
    <property type="entry name" value="QRPTase_N"/>
    <property type="match status" value="1"/>
</dbReference>
<keyword evidence="5 6" id="KW-0808">Transferase</keyword>
<dbReference type="KEGG" id="mev:Metev_1017"/>
<dbReference type="GO" id="GO:0005737">
    <property type="term" value="C:cytoplasm"/>
    <property type="evidence" value="ECO:0007669"/>
    <property type="project" value="TreeGrafter"/>
</dbReference>
<dbReference type="Gene3D" id="3.90.1170.20">
    <property type="entry name" value="Quinolinate phosphoribosyl transferase, N-terminal domain"/>
    <property type="match status" value="1"/>
</dbReference>
<dbReference type="EC" id="2.4.2.19" evidence="6"/>
<dbReference type="Gene3D" id="3.20.20.70">
    <property type="entry name" value="Aldolase class I"/>
    <property type="match status" value="1"/>
</dbReference>